<dbReference type="AlphaFoldDB" id="A0A1I1RTH2"/>
<evidence type="ECO:0000259" key="1">
    <source>
        <dbReference type="Pfam" id="PF09820"/>
    </source>
</evidence>
<evidence type="ECO:0000313" key="2">
    <source>
        <dbReference type="EMBL" id="SFD37531.1"/>
    </source>
</evidence>
<dbReference type="OrthoDB" id="1650748at2"/>
<name>A0A1I1RTH2_RUMAL</name>
<dbReference type="PANTHER" id="PTHR34825">
    <property type="entry name" value="CONSERVED PROTEIN, WITH A WEAK D-GALACTARATE DEHYDRATASE/ALTRONATE HYDROLASE DOMAIN"/>
    <property type="match status" value="1"/>
</dbReference>
<dbReference type="EMBL" id="FOKQ01000073">
    <property type="protein sequence ID" value="SFD37531.1"/>
    <property type="molecule type" value="Genomic_DNA"/>
</dbReference>
<sequence length="523" mass="60679">MGMLLNPSAESYRMAVNSKIYIDKSMLISVMNECINTSQRFVCVSRPRRFGKSITADMLCAYYGQEDTDSLFRTLKISGSPDYKKYLNKFQVIHLNMINFMDKHDSLEGSLDYLQKRLLHELKSQFSSVDCFDWNDLPSVLEDIYNAVHVKFVFVIDEWDCIFRRNKNDTENQTLYLDFLRSLLKDKVYVALAYMTGILPIKKYGEHSALNMFKEISVADAGVYAEYTGFTEEEVRELCGKYEMDFDEVKRWYDGYNVNDVSIYNPKSVVEAMLSKELSNYWTQTETYEALKEYIQANFDGLRDKVVQLIADEPVKVNILKFQNDMTNFGSADDVLTLLIHLGYLTYNKAVRSCYIPNEEVRQEFINCIEDGGWENVMSAIRSSERLLEDTLKGNEKSVSDALRELHYQNTSLLTYNNENSLSCLLSLAFYSAKKYYTIFRELETGEGFADLVFIPLKHSDKPAMLVELKYDKSADTAISQIKEKRYHGALTEYLDKLIIVGINYDKNTKEHTCRIERFNAEK</sequence>
<dbReference type="InterPro" id="IPR018631">
    <property type="entry name" value="AAA-ATPase-like_dom"/>
</dbReference>
<protein>
    <submittedName>
        <fullName evidence="2">PD-(D/E)XK nuclease superfamily protein</fullName>
    </submittedName>
</protein>
<reference evidence="2 3" key="1">
    <citation type="submission" date="2016-10" db="EMBL/GenBank/DDBJ databases">
        <authorList>
            <person name="de Groot N.N."/>
        </authorList>
    </citation>
    <scope>NUCLEOTIDE SEQUENCE [LARGE SCALE GENOMIC DNA]</scope>
    <source>
        <strain evidence="2 3">AR67</strain>
    </source>
</reference>
<feature type="domain" description="AAA-ATPase-like" evidence="1">
    <location>
        <begin position="15"/>
        <end position="203"/>
    </location>
</feature>
<dbReference type="SUPFAM" id="SSF52540">
    <property type="entry name" value="P-loop containing nucleoside triphosphate hydrolases"/>
    <property type="match status" value="1"/>
</dbReference>
<organism evidence="2 3">
    <name type="scientific">Ruminococcus albus</name>
    <dbReference type="NCBI Taxonomy" id="1264"/>
    <lineage>
        <taxon>Bacteria</taxon>
        <taxon>Bacillati</taxon>
        <taxon>Bacillota</taxon>
        <taxon>Clostridia</taxon>
        <taxon>Eubacteriales</taxon>
        <taxon>Oscillospiraceae</taxon>
        <taxon>Ruminococcus</taxon>
    </lineage>
</organism>
<dbReference type="Proteomes" id="UP000182192">
    <property type="component" value="Unassembled WGS sequence"/>
</dbReference>
<gene>
    <name evidence="2" type="ORF">SAMN02910406_03770</name>
</gene>
<dbReference type="InterPro" id="IPR012547">
    <property type="entry name" value="PDDEXK_9"/>
</dbReference>
<dbReference type="InterPro" id="IPR027417">
    <property type="entry name" value="P-loop_NTPase"/>
</dbReference>
<dbReference type="Pfam" id="PF09820">
    <property type="entry name" value="AAA-ATPase_like"/>
    <property type="match status" value="1"/>
</dbReference>
<dbReference type="RefSeq" id="WP_074963474.1">
    <property type="nucleotide sequence ID" value="NZ_FOKQ01000073.1"/>
</dbReference>
<evidence type="ECO:0000313" key="3">
    <source>
        <dbReference type="Proteomes" id="UP000182192"/>
    </source>
</evidence>
<proteinExistence type="predicted"/>
<accession>A0A1I1RTH2</accession>
<dbReference type="Pfam" id="PF08011">
    <property type="entry name" value="PDDEXK_9"/>
    <property type="match status" value="1"/>
</dbReference>
<dbReference type="PANTHER" id="PTHR34825:SF1">
    <property type="entry name" value="AAA-ATPASE-LIKE DOMAIN-CONTAINING PROTEIN"/>
    <property type="match status" value="1"/>
</dbReference>